<feature type="signal peptide" evidence="1">
    <location>
        <begin position="1"/>
        <end position="22"/>
    </location>
</feature>
<evidence type="ECO:0000313" key="3">
    <source>
        <dbReference type="Proteomes" id="UP000267821"/>
    </source>
</evidence>
<protein>
    <submittedName>
        <fullName evidence="2">Uncharacterized protein</fullName>
    </submittedName>
</protein>
<dbReference type="InParanoid" id="A0A3N4LIP3"/>
<keyword evidence="1" id="KW-0732">Signal</keyword>
<name>A0A3N4LIP3_9PEZI</name>
<dbReference type="OrthoDB" id="5342351at2759"/>
<dbReference type="EMBL" id="ML121560">
    <property type="protein sequence ID" value="RPB21329.1"/>
    <property type="molecule type" value="Genomic_DNA"/>
</dbReference>
<evidence type="ECO:0000313" key="2">
    <source>
        <dbReference type="EMBL" id="RPB21329.1"/>
    </source>
</evidence>
<organism evidence="2 3">
    <name type="scientific">Terfezia boudieri ATCC MYA-4762</name>
    <dbReference type="NCBI Taxonomy" id="1051890"/>
    <lineage>
        <taxon>Eukaryota</taxon>
        <taxon>Fungi</taxon>
        <taxon>Dikarya</taxon>
        <taxon>Ascomycota</taxon>
        <taxon>Pezizomycotina</taxon>
        <taxon>Pezizomycetes</taxon>
        <taxon>Pezizales</taxon>
        <taxon>Pezizaceae</taxon>
        <taxon>Terfezia</taxon>
    </lineage>
</organism>
<gene>
    <name evidence="2" type="ORF">L211DRAFT_840757</name>
</gene>
<feature type="chain" id="PRO_5018023395" evidence="1">
    <location>
        <begin position="23"/>
        <end position="205"/>
    </location>
</feature>
<evidence type="ECO:0000256" key="1">
    <source>
        <dbReference type="SAM" id="SignalP"/>
    </source>
</evidence>
<dbReference type="AlphaFoldDB" id="A0A3N4LIP3"/>
<accession>A0A3N4LIP3</accession>
<reference evidence="2 3" key="1">
    <citation type="journal article" date="2018" name="Nat. Ecol. Evol.">
        <title>Pezizomycetes genomes reveal the molecular basis of ectomycorrhizal truffle lifestyle.</title>
        <authorList>
            <person name="Murat C."/>
            <person name="Payen T."/>
            <person name="Noel B."/>
            <person name="Kuo A."/>
            <person name="Morin E."/>
            <person name="Chen J."/>
            <person name="Kohler A."/>
            <person name="Krizsan K."/>
            <person name="Balestrini R."/>
            <person name="Da Silva C."/>
            <person name="Montanini B."/>
            <person name="Hainaut M."/>
            <person name="Levati E."/>
            <person name="Barry K.W."/>
            <person name="Belfiori B."/>
            <person name="Cichocki N."/>
            <person name="Clum A."/>
            <person name="Dockter R.B."/>
            <person name="Fauchery L."/>
            <person name="Guy J."/>
            <person name="Iotti M."/>
            <person name="Le Tacon F."/>
            <person name="Lindquist E.A."/>
            <person name="Lipzen A."/>
            <person name="Malagnac F."/>
            <person name="Mello A."/>
            <person name="Molinier V."/>
            <person name="Miyauchi S."/>
            <person name="Poulain J."/>
            <person name="Riccioni C."/>
            <person name="Rubini A."/>
            <person name="Sitrit Y."/>
            <person name="Splivallo R."/>
            <person name="Traeger S."/>
            <person name="Wang M."/>
            <person name="Zifcakova L."/>
            <person name="Wipf D."/>
            <person name="Zambonelli A."/>
            <person name="Paolocci F."/>
            <person name="Nowrousian M."/>
            <person name="Ottonello S."/>
            <person name="Baldrian P."/>
            <person name="Spatafora J.W."/>
            <person name="Henrissat B."/>
            <person name="Nagy L.G."/>
            <person name="Aury J.M."/>
            <person name="Wincker P."/>
            <person name="Grigoriev I.V."/>
            <person name="Bonfante P."/>
            <person name="Martin F.M."/>
        </authorList>
    </citation>
    <scope>NUCLEOTIDE SEQUENCE [LARGE SCALE GENOMIC DNA]</scope>
    <source>
        <strain evidence="2 3">ATCC MYA-4762</strain>
    </source>
</reference>
<keyword evidence="3" id="KW-1185">Reference proteome</keyword>
<dbReference type="Proteomes" id="UP000267821">
    <property type="component" value="Unassembled WGS sequence"/>
</dbReference>
<sequence>MRISSSLLSVTLVGVFSSLAMCATCPTPTPPPPGNELNNTDPFTIMALNASYPDVDGLFVWTQSGISYLDRGVQNPRYSYPITAKLEDNKLIRIPVSGDPGAANIIGNLNFGTSNVCCDYAQLRWSSPENVGTIARTTPFFIDARGMLVFERAPYRRPWYVCGRTPLPGSRGEERILYFGLPYYDFQGQPEKYCVKVELAIVRPL</sequence>
<proteinExistence type="predicted"/>